<protein>
    <recommendedName>
        <fullName evidence="6">Integral membrane bound transporter domain-containing protein</fullName>
    </recommendedName>
</protein>
<comment type="caution">
    <text evidence="7">The sequence shown here is derived from an EMBL/GenBank/DDBJ whole genome shotgun (WGS) entry which is preliminary data.</text>
</comment>
<name>A0A426V3T9_9ACTN</name>
<evidence type="ECO:0000256" key="4">
    <source>
        <dbReference type="ARBA" id="ARBA00023136"/>
    </source>
</evidence>
<organism evidence="7 8">
    <name type="scientific">Glycomyces terrestris</name>
    <dbReference type="NCBI Taxonomy" id="2493553"/>
    <lineage>
        <taxon>Bacteria</taxon>
        <taxon>Bacillati</taxon>
        <taxon>Actinomycetota</taxon>
        <taxon>Actinomycetes</taxon>
        <taxon>Glycomycetales</taxon>
        <taxon>Glycomycetaceae</taxon>
        <taxon>Glycomyces</taxon>
    </lineage>
</organism>
<keyword evidence="4 5" id="KW-0472">Membrane</keyword>
<dbReference type="GO" id="GO:0016020">
    <property type="term" value="C:membrane"/>
    <property type="evidence" value="ECO:0007669"/>
    <property type="project" value="UniProtKB-SubCell"/>
</dbReference>
<reference evidence="7 8" key="1">
    <citation type="submission" date="2018-12" db="EMBL/GenBank/DDBJ databases">
        <title>Glycomyces sp. YIM 121974 draft genome.</title>
        <authorList>
            <person name="Li Q."/>
        </authorList>
    </citation>
    <scope>NUCLEOTIDE SEQUENCE [LARGE SCALE GENOMIC DNA]</scope>
    <source>
        <strain evidence="7 8">YIM 121974</strain>
    </source>
</reference>
<evidence type="ECO:0000259" key="6">
    <source>
        <dbReference type="Pfam" id="PF13515"/>
    </source>
</evidence>
<sequence length="376" mass="40315">MPAAMTRHPIREGVGRDLRGAWGFARAVPRRGSWARETAIQALKAGMAAVLAWFVAAHLLHLPQPYLAPWAALCMVRPTVRWSVLTGLRQVAAVALGVVVAVAATALMPGKELALAVCVPVAFLVSYWPRLDDQGQYVPFTALFMIAVDSVEEPFVLFRLVETALGAAIGMGVNLLVAPPIRVLTVDARARRDADGAAGLMRELAGRLRAGEADAGDESWSARVRRLEEHLSGTEGALQHARDGLRLNPRRSEAGIRNAVERAGRALEVNRRVVRAARALAEVLDDVRRDDTPDPSLDPGFRRDCAEMLETAADACERRVAALLGPEDEAEGPDLSAALDALEHRVDPTGGDLPTTEAQSALVMAVRRLVLAVGSG</sequence>
<keyword evidence="3 5" id="KW-1133">Transmembrane helix</keyword>
<dbReference type="InterPro" id="IPR049453">
    <property type="entry name" value="Memb_transporter_dom"/>
</dbReference>
<feature type="transmembrane region" description="Helical" evidence="5">
    <location>
        <begin position="82"/>
        <end position="106"/>
    </location>
</feature>
<dbReference type="AlphaFoldDB" id="A0A426V3T9"/>
<feature type="transmembrane region" description="Helical" evidence="5">
    <location>
        <begin position="164"/>
        <end position="184"/>
    </location>
</feature>
<proteinExistence type="predicted"/>
<feature type="transmembrane region" description="Helical" evidence="5">
    <location>
        <begin position="42"/>
        <end position="62"/>
    </location>
</feature>
<dbReference type="EMBL" id="RSEB01000001">
    <property type="protein sequence ID" value="RRS01579.1"/>
    <property type="molecule type" value="Genomic_DNA"/>
</dbReference>
<dbReference type="Proteomes" id="UP000277256">
    <property type="component" value="Unassembled WGS sequence"/>
</dbReference>
<evidence type="ECO:0000313" key="7">
    <source>
        <dbReference type="EMBL" id="RRS01579.1"/>
    </source>
</evidence>
<feature type="transmembrane region" description="Helical" evidence="5">
    <location>
        <begin position="113"/>
        <end position="129"/>
    </location>
</feature>
<comment type="subcellular location">
    <subcellularLocation>
        <location evidence="1">Membrane</location>
        <topology evidence="1">Multi-pass membrane protein</topology>
    </subcellularLocation>
</comment>
<evidence type="ECO:0000256" key="2">
    <source>
        <dbReference type="ARBA" id="ARBA00022692"/>
    </source>
</evidence>
<evidence type="ECO:0000256" key="1">
    <source>
        <dbReference type="ARBA" id="ARBA00004141"/>
    </source>
</evidence>
<dbReference type="Pfam" id="PF13515">
    <property type="entry name" value="FUSC_2"/>
    <property type="match status" value="1"/>
</dbReference>
<keyword evidence="2 5" id="KW-0812">Transmembrane</keyword>
<keyword evidence="8" id="KW-1185">Reference proteome</keyword>
<accession>A0A426V3T9</accession>
<feature type="domain" description="Integral membrane bound transporter" evidence="6">
    <location>
        <begin position="52"/>
        <end position="171"/>
    </location>
</feature>
<gene>
    <name evidence="7" type="ORF">EIW28_02085</name>
</gene>
<evidence type="ECO:0000256" key="3">
    <source>
        <dbReference type="ARBA" id="ARBA00022989"/>
    </source>
</evidence>
<evidence type="ECO:0000256" key="5">
    <source>
        <dbReference type="SAM" id="Phobius"/>
    </source>
</evidence>
<evidence type="ECO:0000313" key="8">
    <source>
        <dbReference type="Proteomes" id="UP000277256"/>
    </source>
</evidence>